<dbReference type="Gene3D" id="3.30.1150.10">
    <property type="match status" value="1"/>
</dbReference>
<gene>
    <name evidence="1" type="ORF">CWM47_29840</name>
</gene>
<name>A0A2K8Z706_9BACT</name>
<evidence type="ECO:0008006" key="3">
    <source>
        <dbReference type="Google" id="ProtNLM"/>
    </source>
</evidence>
<keyword evidence="2" id="KW-1185">Reference proteome</keyword>
<dbReference type="KEGG" id="spir:CWM47_29840"/>
<evidence type="ECO:0000313" key="1">
    <source>
        <dbReference type="EMBL" id="AUD05676.1"/>
    </source>
</evidence>
<accession>A0A2K8Z706</accession>
<protein>
    <recommendedName>
        <fullName evidence="3">TonB C-terminal domain-containing protein</fullName>
    </recommendedName>
</protein>
<dbReference type="SUPFAM" id="SSF74653">
    <property type="entry name" value="TolA/TonB C-terminal domain"/>
    <property type="match status" value="1"/>
</dbReference>
<dbReference type="AlphaFoldDB" id="A0A2K8Z706"/>
<dbReference type="EMBL" id="CP025096">
    <property type="protein sequence ID" value="AUD05676.1"/>
    <property type="molecule type" value="Genomic_DNA"/>
</dbReference>
<sequence length="380" mass="42856">MHRLAFLVGILSVLSLKTSGQIFVYQEKDGNVFTSVDSYSPGKTNTYTKLTYLGSPFLTFPVWQPGKIRLDMEGNVLDCQLAYNLNTNEVLCRFEGDSAVKTVTPAVFSINNTEFVRYQNSLMGIDYRLYYSIIHNGPTKLLKSLSNQLGYMNSEEQIRVRSYRDLNLSGSYRIITKYFIQKGNGEPKLISLSKKSLMDALADQAFALESKIPTKSLTTNEVIDILNHYDSLVAEARINRAHLSKEDVFRQIFQNKISYPGWVGNQGIYGRIYAGFDIDSLGYVKNVVILSPDNIGFGFTSEAKKALETMSNVAPAFQGRYALPVTFTYENAKEKTGPHIPVNRLPDDRLNKRTVLEEVIVPFTTNKAGIASREVWGYYK</sequence>
<organism evidence="1 2">
    <name type="scientific">Spirosoma pollinicola</name>
    <dbReference type="NCBI Taxonomy" id="2057025"/>
    <lineage>
        <taxon>Bacteria</taxon>
        <taxon>Pseudomonadati</taxon>
        <taxon>Bacteroidota</taxon>
        <taxon>Cytophagia</taxon>
        <taxon>Cytophagales</taxon>
        <taxon>Cytophagaceae</taxon>
        <taxon>Spirosoma</taxon>
    </lineage>
</organism>
<proteinExistence type="predicted"/>
<reference evidence="1 2" key="1">
    <citation type="submission" date="2017-11" db="EMBL/GenBank/DDBJ databases">
        <title>Taxonomic description and genome sequences of Spirosoma HA7 sp. nov., isolated from pollen microhabitat of Corylus avellana.</title>
        <authorList>
            <person name="Ambika Manirajan B."/>
            <person name="Suarez C."/>
            <person name="Ratering S."/>
            <person name="Geissler-Plaum R."/>
            <person name="Cardinale M."/>
            <person name="Sylvia S."/>
        </authorList>
    </citation>
    <scope>NUCLEOTIDE SEQUENCE [LARGE SCALE GENOMIC DNA]</scope>
    <source>
        <strain evidence="1 2">HA7</strain>
    </source>
</reference>
<dbReference type="Proteomes" id="UP000232883">
    <property type="component" value="Chromosome"/>
</dbReference>
<evidence type="ECO:0000313" key="2">
    <source>
        <dbReference type="Proteomes" id="UP000232883"/>
    </source>
</evidence>
<dbReference type="OrthoDB" id="928068at2"/>